<dbReference type="OrthoDB" id="8995637at2"/>
<dbReference type="PANTHER" id="PTHR12128">
    <property type="entry name" value="DIHYDRODIPICOLINATE SYNTHASE"/>
    <property type="match status" value="1"/>
</dbReference>
<keyword evidence="8" id="KW-1185">Reference proteome</keyword>
<dbReference type="RefSeq" id="WP_070978992.1">
    <property type="nucleotide sequence ID" value="NZ_CP043420.1"/>
</dbReference>
<dbReference type="InterPro" id="IPR017655">
    <property type="entry name" value="Dehydro-deoxyglucarate_dehyd"/>
</dbReference>
<dbReference type="STRING" id="657387.BH688_09890"/>
<dbReference type="SUPFAM" id="SSF51569">
    <property type="entry name" value="Aldolase"/>
    <property type="match status" value="1"/>
</dbReference>
<dbReference type="Gene3D" id="3.20.20.70">
    <property type="entry name" value="Aldolase class I"/>
    <property type="match status" value="1"/>
</dbReference>
<reference evidence="7 8" key="1">
    <citation type="submission" date="2019-08" db="EMBL/GenBank/DDBJ databases">
        <title>Complete genome sequence of Kushneria sp. YCWA18, a halophilic phosphate-solubilizing bacterium isolated from Daqiao saltern in China.</title>
        <authorList>
            <person name="Du G.-X."/>
            <person name="Qu L.-Y."/>
        </authorList>
    </citation>
    <scope>NUCLEOTIDE SEQUENCE [LARGE SCALE GENOMIC DNA]</scope>
    <source>
        <strain evidence="7 8">YCWA18</strain>
    </source>
</reference>
<dbReference type="UniPathway" id="UPA00564">
    <property type="reaction ID" value="UER00628"/>
</dbReference>
<dbReference type="NCBIfam" id="NF002958">
    <property type="entry name" value="PRK03620.1"/>
    <property type="match status" value="1"/>
</dbReference>
<dbReference type="EMBL" id="CP043420">
    <property type="protein sequence ID" value="QEL11596.1"/>
    <property type="molecule type" value="Genomic_DNA"/>
</dbReference>
<comment type="similarity">
    <text evidence="3 5 6">Belongs to the DapA family.</text>
</comment>
<evidence type="ECO:0000256" key="1">
    <source>
        <dbReference type="ARBA" id="ARBA00001446"/>
    </source>
</evidence>
<dbReference type="HAMAP" id="MF_00694">
    <property type="entry name" value="KDGDH"/>
    <property type="match status" value="1"/>
</dbReference>
<protein>
    <recommendedName>
        <fullName evidence="5">Probable 5-dehydro-4-deoxyglucarate dehydratase</fullName>
        <ecNumber evidence="5">4.2.1.41</ecNumber>
    </recommendedName>
    <alternativeName>
        <fullName evidence="5">5-keto-4-deoxy-glucarate dehydratase</fullName>
        <shortName evidence="5">KDGDH</shortName>
    </alternativeName>
</protein>
<dbReference type="SMART" id="SM01130">
    <property type="entry name" value="DHDPS"/>
    <property type="match status" value="1"/>
</dbReference>
<evidence type="ECO:0000313" key="7">
    <source>
        <dbReference type="EMBL" id="QEL11596.1"/>
    </source>
</evidence>
<accession>A0A1S1NU88</accession>
<dbReference type="Proteomes" id="UP000322553">
    <property type="component" value="Chromosome"/>
</dbReference>
<evidence type="ECO:0000256" key="3">
    <source>
        <dbReference type="ARBA" id="ARBA00007592"/>
    </source>
</evidence>
<organism evidence="7 8">
    <name type="scientific">Kushneria phosphatilytica</name>
    <dbReference type="NCBI Taxonomy" id="657387"/>
    <lineage>
        <taxon>Bacteria</taxon>
        <taxon>Pseudomonadati</taxon>
        <taxon>Pseudomonadota</taxon>
        <taxon>Gammaproteobacteria</taxon>
        <taxon>Oceanospirillales</taxon>
        <taxon>Halomonadaceae</taxon>
        <taxon>Kushneria</taxon>
    </lineage>
</organism>
<sequence>MHFDHQQLRAALGDGLLSFPITDFDTAGEFDAPSYEARLEWLRQYEVSALFVAGGTGEFFSLTTREVETVVNSAVRICGGHLPILSSAGRNVRDAIEQARIAEEKGADGLLLMPPYLTECPPEGLVDYVTRVCASTKLGVVLYNRANGQLDAASVLRLTTQCPNLIGFKDGVGNIQALNSIIKTVGDRLVYIGGVPTAEIFAEAYMAIGVNTYSSAVFNFVPEEALKFYRLLREGRTTQVSRLVEKFFVPFVELRGHKPGYAVSLIKAGAELIGHPGGSVRTPLVMPTDEERAELERLIGIFRQLTQ</sequence>
<comment type="catalytic activity">
    <reaction evidence="1 5">
        <text>5-dehydro-4-deoxy-D-glucarate + H(+) = 2,5-dioxopentanoate + CO2 + H2O</text>
        <dbReference type="Rhea" id="RHEA:24608"/>
        <dbReference type="ChEBI" id="CHEBI:15377"/>
        <dbReference type="ChEBI" id="CHEBI:15378"/>
        <dbReference type="ChEBI" id="CHEBI:16526"/>
        <dbReference type="ChEBI" id="CHEBI:42819"/>
        <dbReference type="ChEBI" id="CHEBI:58136"/>
        <dbReference type="EC" id="4.2.1.41"/>
    </reaction>
</comment>
<dbReference type="PANTHER" id="PTHR12128:SF19">
    <property type="entry name" value="5-DEHYDRO-4-DEOXYGLUCARATE DEHYDRATASE 2-RELATED"/>
    <property type="match status" value="1"/>
</dbReference>
<dbReference type="Pfam" id="PF00701">
    <property type="entry name" value="DHDPS"/>
    <property type="match status" value="1"/>
</dbReference>
<evidence type="ECO:0000256" key="2">
    <source>
        <dbReference type="ARBA" id="ARBA00004983"/>
    </source>
</evidence>
<dbReference type="EC" id="4.2.1.41" evidence="5"/>
<name>A0A1S1NU88_9GAMM</name>
<comment type="pathway">
    <text evidence="2 5">Carbohydrate acid metabolism; D-glucarate degradation; 2,5-dioxopentanoate from D-glucarate: step 2/2.</text>
</comment>
<dbReference type="GO" id="GO:0008840">
    <property type="term" value="F:4-hydroxy-tetrahydrodipicolinate synthase activity"/>
    <property type="evidence" value="ECO:0007669"/>
    <property type="project" value="TreeGrafter"/>
</dbReference>
<dbReference type="NCBIfam" id="TIGR03249">
    <property type="entry name" value="KdgD"/>
    <property type="match status" value="1"/>
</dbReference>
<gene>
    <name evidence="7" type="primary">kdgD</name>
    <name evidence="7" type="ORF">FY550_10960</name>
</gene>
<dbReference type="AlphaFoldDB" id="A0A1S1NU88"/>
<evidence type="ECO:0000256" key="5">
    <source>
        <dbReference type="HAMAP-Rule" id="MF_00694"/>
    </source>
</evidence>
<dbReference type="GO" id="GO:0042838">
    <property type="term" value="P:D-glucarate catabolic process"/>
    <property type="evidence" value="ECO:0007669"/>
    <property type="project" value="UniProtKB-UniRule"/>
</dbReference>
<dbReference type="InterPro" id="IPR002220">
    <property type="entry name" value="DapA-like"/>
</dbReference>
<dbReference type="PIRSF" id="PIRSF001365">
    <property type="entry name" value="DHDPS"/>
    <property type="match status" value="1"/>
</dbReference>
<dbReference type="GO" id="GO:0047448">
    <property type="term" value="F:5-dehydro-4-deoxyglucarate dehydratase activity"/>
    <property type="evidence" value="ECO:0007669"/>
    <property type="project" value="UniProtKB-UniRule"/>
</dbReference>
<evidence type="ECO:0000256" key="4">
    <source>
        <dbReference type="ARBA" id="ARBA00023239"/>
    </source>
</evidence>
<keyword evidence="4 5" id="KW-0456">Lyase</keyword>
<evidence type="ECO:0000256" key="6">
    <source>
        <dbReference type="PIRNR" id="PIRNR001365"/>
    </source>
</evidence>
<dbReference type="InterPro" id="IPR013785">
    <property type="entry name" value="Aldolase_TIM"/>
</dbReference>
<proteinExistence type="inferred from homology"/>
<dbReference type="KEGG" id="kuy:FY550_10960"/>
<evidence type="ECO:0000313" key="8">
    <source>
        <dbReference type="Proteomes" id="UP000322553"/>
    </source>
</evidence>